<feature type="compositionally biased region" description="Basic and acidic residues" evidence="14">
    <location>
        <begin position="172"/>
        <end position="181"/>
    </location>
</feature>
<keyword evidence="4" id="KW-0547">Nucleotide-binding</keyword>
<proteinExistence type="inferred from homology"/>
<evidence type="ECO:0000256" key="10">
    <source>
        <dbReference type="ARBA" id="ARBA00023204"/>
    </source>
</evidence>
<keyword evidence="9" id="KW-0238">DNA-binding</keyword>
<dbReference type="PANTHER" id="PTHR43152:SF3">
    <property type="entry name" value="UVRABC SYSTEM PROTEIN A"/>
    <property type="match status" value="1"/>
</dbReference>
<comment type="caution">
    <text evidence="15">The sequence shown here is derived from an EMBL/GenBank/DDBJ whole genome shotgun (WGS) entry which is preliminary data.</text>
</comment>
<evidence type="ECO:0000256" key="12">
    <source>
        <dbReference type="ARBA" id="ARBA00039316"/>
    </source>
</evidence>
<dbReference type="GO" id="GO:0003677">
    <property type="term" value="F:DNA binding"/>
    <property type="evidence" value="ECO:0007669"/>
    <property type="project" value="UniProtKB-KW"/>
</dbReference>
<dbReference type="Gene3D" id="3.40.50.300">
    <property type="entry name" value="P-loop containing nucleotide triphosphate hydrolases"/>
    <property type="match status" value="1"/>
</dbReference>
<sequence>MRRRRPPPTSIEVRGARVNNLTDLDLDIPLGSFVALTGVSGSGKSSLAMGVLYAEGSRRYLDGLPTFTRRRITQAIAPDVDSVGYLPAALSLRQRPPMPGPRSTVGTMTEVNAVLRLTMSRLGTHRARTDTMCRPAWTRGPPNTSAARRARQPNRSRRRSRSRSTPTAPARPARDSAPSKR</sequence>
<evidence type="ECO:0000256" key="5">
    <source>
        <dbReference type="ARBA" id="ARBA00022763"/>
    </source>
</evidence>
<protein>
    <recommendedName>
        <fullName evidence="12">UvrABC system protein A</fullName>
    </recommendedName>
    <alternativeName>
        <fullName evidence="13">Excinuclease ABC subunit A</fullName>
    </alternativeName>
</protein>
<evidence type="ECO:0000256" key="4">
    <source>
        <dbReference type="ARBA" id="ARBA00022741"/>
    </source>
</evidence>
<evidence type="ECO:0000256" key="11">
    <source>
        <dbReference type="ARBA" id="ARBA00038000"/>
    </source>
</evidence>
<keyword evidence="5" id="KW-0227">DNA damage</keyword>
<gene>
    <name evidence="15" type="ORF">RMCT_0174</name>
</gene>
<evidence type="ECO:0000256" key="7">
    <source>
        <dbReference type="ARBA" id="ARBA00022840"/>
    </source>
</evidence>
<evidence type="ECO:0000256" key="9">
    <source>
        <dbReference type="ARBA" id="ARBA00023125"/>
    </source>
</evidence>
<keyword evidence="8" id="KW-0267">Excision nuclease</keyword>
<dbReference type="AlphaFoldDB" id="A0A100XAX8"/>
<comment type="similarity">
    <text evidence="11">Belongs to the ABC transporter superfamily. UvrA family.</text>
</comment>
<name>A0A100XAX8_MYCTH</name>
<feature type="compositionally biased region" description="Basic residues" evidence="14">
    <location>
        <begin position="148"/>
        <end position="162"/>
    </location>
</feature>
<evidence type="ECO:0000313" key="16">
    <source>
        <dbReference type="Proteomes" id="UP000069654"/>
    </source>
</evidence>
<dbReference type="GO" id="GO:0005737">
    <property type="term" value="C:cytoplasm"/>
    <property type="evidence" value="ECO:0007669"/>
    <property type="project" value="UniProtKB-SubCell"/>
</dbReference>
<dbReference type="GO" id="GO:0004518">
    <property type="term" value="F:nuclease activity"/>
    <property type="evidence" value="ECO:0007669"/>
    <property type="project" value="UniProtKB-KW"/>
</dbReference>
<evidence type="ECO:0000256" key="13">
    <source>
        <dbReference type="ARBA" id="ARBA00042156"/>
    </source>
</evidence>
<keyword evidence="2" id="KW-0963">Cytoplasm</keyword>
<keyword evidence="7" id="KW-0067">ATP-binding</keyword>
<dbReference type="GO" id="GO:0006281">
    <property type="term" value="P:DNA repair"/>
    <property type="evidence" value="ECO:0007669"/>
    <property type="project" value="UniProtKB-KW"/>
</dbReference>
<reference evidence="16" key="2">
    <citation type="submission" date="2016-02" db="EMBL/GenBank/DDBJ databases">
        <title>Draft genome sequence of five rapidly growing Mycobacterium species.</title>
        <authorList>
            <person name="Katahira K."/>
            <person name="Gotou Y."/>
            <person name="Iida K."/>
            <person name="Ogura Y."/>
            <person name="Hayashi T."/>
        </authorList>
    </citation>
    <scope>NUCLEOTIDE SEQUENCE [LARGE SCALE GENOMIC DNA]</scope>
    <source>
        <strain evidence="16">JCM6362</strain>
    </source>
</reference>
<accession>A0A100XAX8</accession>
<dbReference type="Proteomes" id="UP000069654">
    <property type="component" value="Unassembled WGS sequence"/>
</dbReference>
<dbReference type="EMBL" id="BCTB01000002">
    <property type="protein sequence ID" value="GAT13202.1"/>
    <property type="molecule type" value="Genomic_DNA"/>
</dbReference>
<evidence type="ECO:0000313" key="15">
    <source>
        <dbReference type="EMBL" id="GAT13202.1"/>
    </source>
</evidence>
<keyword evidence="6" id="KW-0228">DNA excision</keyword>
<evidence type="ECO:0000256" key="6">
    <source>
        <dbReference type="ARBA" id="ARBA00022769"/>
    </source>
</evidence>
<dbReference type="GO" id="GO:0005524">
    <property type="term" value="F:ATP binding"/>
    <property type="evidence" value="ECO:0007669"/>
    <property type="project" value="UniProtKB-KW"/>
</dbReference>
<feature type="region of interest" description="Disordered" evidence="14">
    <location>
        <begin position="123"/>
        <end position="181"/>
    </location>
</feature>
<evidence type="ECO:0000256" key="14">
    <source>
        <dbReference type="SAM" id="MobiDB-lite"/>
    </source>
</evidence>
<comment type="subcellular location">
    <subcellularLocation>
        <location evidence="1">Cytoplasm</location>
    </subcellularLocation>
</comment>
<evidence type="ECO:0000256" key="1">
    <source>
        <dbReference type="ARBA" id="ARBA00004496"/>
    </source>
</evidence>
<organism evidence="15 16">
    <name type="scientific">Mycolicibacterium thermoresistibile</name>
    <name type="common">Mycobacterium thermoresistibile</name>
    <dbReference type="NCBI Taxonomy" id="1797"/>
    <lineage>
        <taxon>Bacteria</taxon>
        <taxon>Bacillati</taxon>
        <taxon>Actinomycetota</taxon>
        <taxon>Actinomycetes</taxon>
        <taxon>Mycobacteriales</taxon>
        <taxon>Mycobacteriaceae</taxon>
        <taxon>Mycolicibacterium</taxon>
    </lineage>
</organism>
<keyword evidence="3" id="KW-0677">Repeat</keyword>
<dbReference type="PANTHER" id="PTHR43152">
    <property type="entry name" value="UVRABC SYSTEM PROTEIN A"/>
    <property type="match status" value="1"/>
</dbReference>
<dbReference type="STRING" id="1797.RMCT_0174"/>
<dbReference type="SUPFAM" id="SSF52540">
    <property type="entry name" value="P-loop containing nucleoside triphosphate hydrolases"/>
    <property type="match status" value="1"/>
</dbReference>
<evidence type="ECO:0000256" key="8">
    <source>
        <dbReference type="ARBA" id="ARBA00022881"/>
    </source>
</evidence>
<keyword evidence="10" id="KW-0234">DNA repair</keyword>
<dbReference type="Gene3D" id="1.20.1580.10">
    <property type="entry name" value="ABC transporter ATPase like domain"/>
    <property type="match status" value="1"/>
</dbReference>
<dbReference type="InterPro" id="IPR027417">
    <property type="entry name" value="P-loop_NTPase"/>
</dbReference>
<reference evidence="15 16" key="1">
    <citation type="journal article" date="2016" name="Genome Announc.">
        <title>Draft Genome Sequences of Five Rapidly Growing Mycobacterium Species, M. thermoresistibile, M. fortuitum subsp. acetamidolyticum, M. canariasense, M. brisbanense, and M. novocastrense.</title>
        <authorList>
            <person name="Katahira K."/>
            <person name="Ogura Y."/>
            <person name="Gotoh Y."/>
            <person name="Hayashi T."/>
        </authorList>
    </citation>
    <scope>NUCLEOTIDE SEQUENCE [LARGE SCALE GENOMIC DNA]</scope>
    <source>
        <strain evidence="15 16">JCM6362</strain>
    </source>
</reference>
<evidence type="ECO:0000256" key="3">
    <source>
        <dbReference type="ARBA" id="ARBA00022737"/>
    </source>
</evidence>
<evidence type="ECO:0000256" key="2">
    <source>
        <dbReference type="ARBA" id="ARBA00022490"/>
    </source>
</evidence>
<dbReference type="RefSeq" id="WP_308210488.1">
    <property type="nucleotide sequence ID" value="NZ_BCTB01000002.1"/>
</dbReference>